<accession>Q24V42</accession>
<organism evidence="1 2">
    <name type="scientific">Desulfitobacterium hafniense (strain Y51)</name>
    <dbReference type="NCBI Taxonomy" id="138119"/>
    <lineage>
        <taxon>Bacteria</taxon>
        <taxon>Bacillati</taxon>
        <taxon>Bacillota</taxon>
        <taxon>Clostridia</taxon>
        <taxon>Eubacteriales</taxon>
        <taxon>Desulfitobacteriaceae</taxon>
        <taxon>Desulfitobacterium</taxon>
    </lineage>
</organism>
<evidence type="ECO:0000313" key="2">
    <source>
        <dbReference type="Proteomes" id="UP000001946"/>
    </source>
</evidence>
<gene>
    <name evidence="1" type="ordered locus">DSY2311</name>
</gene>
<dbReference type="AlphaFoldDB" id="Q24V42"/>
<sequence length="118" mass="13040">METSCFQLFSAACFSRSFVSARLKSLPFCKAKSLGCFPGLGSGALWSGWGKLPYSSLFFRLYRRCLSGRVGDLEKDTKKGFEEKNSSEGDPINGVQEAALIKSSGLRPKEKLKETRKT</sequence>
<dbReference type="KEGG" id="dsy:DSY2311"/>
<evidence type="ECO:0000313" key="1">
    <source>
        <dbReference type="EMBL" id="BAE84100.1"/>
    </source>
</evidence>
<proteinExistence type="predicted"/>
<keyword evidence="2" id="KW-1185">Reference proteome</keyword>
<reference evidence="1 2" key="1">
    <citation type="journal article" date="2006" name="J. Bacteriol.">
        <title>Complete genome sequence of the dehalorespiring bacterium Desulfitobacterium hafniense Y51 and comparison with Dehalococcoides ethenogenes 195.</title>
        <authorList>
            <person name="Nonaka H."/>
            <person name="Keresztes G."/>
            <person name="Shinoda Y."/>
            <person name="Ikenaga Y."/>
            <person name="Abe M."/>
            <person name="Naito K."/>
            <person name="Inatomi K."/>
            <person name="Furukawa K."/>
            <person name="Inui M."/>
            <person name="Yukawa H."/>
        </authorList>
    </citation>
    <scope>NUCLEOTIDE SEQUENCE [LARGE SCALE GENOMIC DNA]</scope>
    <source>
        <strain evidence="1 2">Y51</strain>
    </source>
</reference>
<dbReference type="HOGENOM" id="CLU_2069291_0_0_9"/>
<protein>
    <submittedName>
        <fullName evidence="1">Uncharacterized protein</fullName>
    </submittedName>
</protein>
<dbReference type="Proteomes" id="UP000001946">
    <property type="component" value="Chromosome"/>
</dbReference>
<name>Q24V42_DESHY</name>
<dbReference type="EMBL" id="AP008230">
    <property type="protein sequence ID" value="BAE84100.1"/>
    <property type="molecule type" value="Genomic_DNA"/>
</dbReference>